<evidence type="ECO:0000313" key="2">
    <source>
        <dbReference type="EMBL" id="GBO29786.1"/>
    </source>
</evidence>
<sequence length="95" mass="10848">ERLRWPSGKCRPQNRRVPGLKPYSTEDPSCIVPVAPKSYVDGQTSFRWCGTEVWRSGYQLGCHPRHLTVVQNYEVSPNIALILVLKRDVNVAKLQ</sequence>
<dbReference type="AlphaFoldDB" id="A0A4Y2VZS1"/>
<name>A0A4Y2VZS1_ARAVE</name>
<gene>
    <name evidence="1" type="ORF">AVEN_33156_1</name>
    <name evidence="2" type="ORF">AVEN_93590_1</name>
</gene>
<dbReference type="EMBL" id="BGPR01052975">
    <property type="protein sequence ID" value="GBO29786.1"/>
    <property type="molecule type" value="Genomic_DNA"/>
</dbReference>
<evidence type="ECO:0000313" key="1">
    <source>
        <dbReference type="EMBL" id="GBO29783.1"/>
    </source>
</evidence>
<protein>
    <submittedName>
        <fullName evidence="2">Uncharacterized protein</fullName>
    </submittedName>
</protein>
<accession>A0A4Y2VZS1</accession>
<proteinExistence type="predicted"/>
<evidence type="ECO:0000313" key="3">
    <source>
        <dbReference type="Proteomes" id="UP000499080"/>
    </source>
</evidence>
<reference evidence="2 3" key="1">
    <citation type="journal article" date="2019" name="Sci. Rep.">
        <title>Orb-weaving spider Araneus ventricosus genome elucidates the spidroin gene catalogue.</title>
        <authorList>
            <person name="Kono N."/>
            <person name="Nakamura H."/>
            <person name="Ohtoshi R."/>
            <person name="Moran D.A.P."/>
            <person name="Shinohara A."/>
            <person name="Yoshida Y."/>
            <person name="Fujiwara M."/>
            <person name="Mori M."/>
            <person name="Tomita M."/>
            <person name="Arakawa K."/>
        </authorList>
    </citation>
    <scope>NUCLEOTIDE SEQUENCE [LARGE SCALE GENOMIC DNA]</scope>
</reference>
<comment type="caution">
    <text evidence="2">The sequence shown here is derived from an EMBL/GenBank/DDBJ whole genome shotgun (WGS) entry which is preliminary data.</text>
</comment>
<organism evidence="2 3">
    <name type="scientific">Araneus ventricosus</name>
    <name type="common">Orbweaver spider</name>
    <name type="synonym">Epeira ventricosa</name>
    <dbReference type="NCBI Taxonomy" id="182803"/>
    <lineage>
        <taxon>Eukaryota</taxon>
        <taxon>Metazoa</taxon>
        <taxon>Ecdysozoa</taxon>
        <taxon>Arthropoda</taxon>
        <taxon>Chelicerata</taxon>
        <taxon>Arachnida</taxon>
        <taxon>Araneae</taxon>
        <taxon>Araneomorphae</taxon>
        <taxon>Entelegynae</taxon>
        <taxon>Araneoidea</taxon>
        <taxon>Araneidae</taxon>
        <taxon>Araneus</taxon>
    </lineage>
</organism>
<keyword evidence="3" id="KW-1185">Reference proteome</keyword>
<dbReference type="EMBL" id="BGPR01052972">
    <property type="protein sequence ID" value="GBO29783.1"/>
    <property type="molecule type" value="Genomic_DNA"/>
</dbReference>
<feature type="non-terminal residue" evidence="2">
    <location>
        <position position="1"/>
    </location>
</feature>
<dbReference type="Proteomes" id="UP000499080">
    <property type="component" value="Unassembled WGS sequence"/>
</dbReference>